<keyword evidence="3" id="KW-1185">Reference proteome</keyword>
<organism evidence="2 3">
    <name type="scientific">Viridothelium virens</name>
    <name type="common">Speckled blister lichen</name>
    <name type="synonym">Trypethelium virens</name>
    <dbReference type="NCBI Taxonomy" id="1048519"/>
    <lineage>
        <taxon>Eukaryota</taxon>
        <taxon>Fungi</taxon>
        <taxon>Dikarya</taxon>
        <taxon>Ascomycota</taxon>
        <taxon>Pezizomycotina</taxon>
        <taxon>Dothideomycetes</taxon>
        <taxon>Dothideomycetes incertae sedis</taxon>
        <taxon>Trypetheliales</taxon>
        <taxon>Trypetheliaceae</taxon>
        <taxon>Viridothelium</taxon>
    </lineage>
</organism>
<name>A0A6A6HGD0_VIRVR</name>
<feature type="compositionally biased region" description="Low complexity" evidence="1">
    <location>
        <begin position="130"/>
        <end position="139"/>
    </location>
</feature>
<gene>
    <name evidence="2" type="ORF">EV356DRAFT_521743</name>
</gene>
<proteinExistence type="predicted"/>
<evidence type="ECO:0000313" key="2">
    <source>
        <dbReference type="EMBL" id="KAF2237174.1"/>
    </source>
</evidence>
<dbReference type="PANTHER" id="PTHR42084">
    <property type="entry name" value="YALI0E26631P"/>
    <property type="match status" value="1"/>
</dbReference>
<feature type="compositionally biased region" description="Polar residues" evidence="1">
    <location>
        <begin position="11"/>
        <end position="26"/>
    </location>
</feature>
<evidence type="ECO:0000313" key="3">
    <source>
        <dbReference type="Proteomes" id="UP000800092"/>
    </source>
</evidence>
<evidence type="ECO:0008006" key="4">
    <source>
        <dbReference type="Google" id="ProtNLM"/>
    </source>
</evidence>
<evidence type="ECO:0000256" key="1">
    <source>
        <dbReference type="SAM" id="MobiDB-lite"/>
    </source>
</evidence>
<feature type="region of interest" description="Disordered" evidence="1">
    <location>
        <begin position="1"/>
        <end position="32"/>
    </location>
</feature>
<feature type="region of interest" description="Disordered" evidence="1">
    <location>
        <begin position="232"/>
        <end position="273"/>
    </location>
</feature>
<dbReference type="EMBL" id="ML991781">
    <property type="protein sequence ID" value="KAF2237174.1"/>
    <property type="molecule type" value="Genomic_DNA"/>
</dbReference>
<feature type="region of interest" description="Disordered" evidence="1">
    <location>
        <begin position="129"/>
        <end position="173"/>
    </location>
</feature>
<feature type="region of interest" description="Disordered" evidence="1">
    <location>
        <begin position="64"/>
        <end position="115"/>
    </location>
</feature>
<accession>A0A6A6HGD0</accession>
<sequence length="550" mass="60776">MSADLYAAFGQPSSDQATAQQKSDTTVPKPKTAQDVFSLDTSLRNVTLDDSTVWGQPRREPQLFSWNEPLQNANRPELRTPGIDDEWGDFENATISQPEQSSTDTAPATSMSFQNIDALEELDPWHKPLSSKISKKSSSNLARVPRLSPDPVRLQAESKPTANAQAKQPPASEVLFDADEEVDDFGDFETGAPDFPTLNTNRTYNDHGIQAQAPKIPDGYHGDLISISAEPPVVEQESSSEPTKQRLSPSRPKPDLKTAPTLQKKAAFQPLPNVATDEAWDDFDETTPPEPIPELDSAEVLTGTGDDDRALAVFAWPTPPLSRNCSLLPDDLPPTNIPPPVILLSLFPPLFSQMYTEFFQPLARQDPSRKTKILKHSKTLEYLQGCLTLAATAGRIVAGRKHRWKRDTHLSQGMRIGPAGRSGGMKLTGIDKAENNKEEREVLDVVRAWREQSGRLRSAVTAAQSASHAESLGAIPDIQETMVVKTAKQLAGGVPAPHQCALCGLKRDERVLKVDNEVQDSFGEWWIEQVSMHKNCRDFWEEQKGSIRQR</sequence>
<feature type="compositionally biased region" description="Polar residues" evidence="1">
    <location>
        <begin position="64"/>
        <end position="74"/>
    </location>
</feature>
<dbReference type="PANTHER" id="PTHR42084:SF1">
    <property type="entry name" value="SERINE_THREONINE-PROTEIN KINASE PPK6"/>
    <property type="match status" value="1"/>
</dbReference>
<feature type="compositionally biased region" description="Low complexity" evidence="1">
    <location>
        <begin position="232"/>
        <end position="242"/>
    </location>
</feature>
<feature type="compositionally biased region" description="Polar residues" evidence="1">
    <location>
        <begin position="93"/>
        <end position="115"/>
    </location>
</feature>
<dbReference type="Proteomes" id="UP000800092">
    <property type="component" value="Unassembled WGS sequence"/>
</dbReference>
<reference evidence="2" key="1">
    <citation type="journal article" date="2020" name="Stud. Mycol.">
        <title>101 Dothideomycetes genomes: a test case for predicting lifestyles and emergence of pathogens.</title>
        <authorList>
            <person name="Haridas S."/>
            <person name="Albert R."/>
            <person name="Binder M."/>
            <person name="Bloem J."/>
            <person name="Labutti K."/>
            <person name="Salamov A."/>
            <person name="Andreopoulos B."/>
            <person name="Baker S."/>
            <person name="Barry K."/>
            <person name="Bills G."/>
            <person name="Bluhm B."/>
            <person name="Cannon C."/>
            <person name="Castanera R."/>
            <person name="Culley D."/>
            <person name="Daum C."/>
            <person name="Ezra D."/>
            <person name="Gonzalez J."/>
            <person name="Henrissat B."/>
            <person name="Kuo A."/>
            <person name="Liang C."/>
            <person name="Lipzen A."/>
            <person name="Lutzoni F."/>
            <person name="Magnuson J."/>
            <person name="Mondo S."/>
            <person name="Nolan M."/>
            <person name="Ohm R."/>
            <person name="Pangilinan J."/>
            <person name="Park H.-J."/>
            <person name="Ramirez L."/>
            <person name="Alfaro M."/>
            <person name="Sun H."/>
            <person name="Tritt A."/>
            <person name="Yoshinaga Y."/>
            <person name="Zwiers L.-H."/>
            <person name="Turgeon B."/>
            <person name="Goodwin S."/>
            <person name="Spatafora J."/>
            <person name="Crous P."/>
            <person name="Grigoriev I."/>
        </authorList>
    </citation>
    <scope>NUCLEOTIDE SEQUENCE</scope>
    <source>
        <strain evidence="2">Tuck. ex Michener</strain>
    </source>
</reference>
<dbReference type="OrthoDB" id="5420391at2759"/>
<dbReference type="AlphaFoldDB" id="A0A6A6HGD0"/>
<protein>
    <recommendedName>
        <fullName evidence="4">Serine/threonine-protein kinase ppk6</fullName>
    </recommendedName>
</protein>